<reference evidence="4" key="1">
    <citation type="journal article" date="2008" name="Insect Biochem. Mol. Biol.">
        <title>The genome of a lepidopteran model insect, the silkworm Bombyx mori.</title>
        <authorList>
            <consortium name="International Silkworm Genome Consortium"/>
        </authorList>
    </citation>
    <scope>NUCLEOTIDE SEQUENCE [LARGE SCALE GENOMIC DNA]</scope>
    <source>
        <strain evidence="4">p50T</strain>
    </source>
</reference>
<feature type="transmembrane region" description="Helical" evidence="2">
    <location>
        <begin position="12"/>
        <end position="32"/>
    </location>
</feature>
<dbReference type="RefSeq" id="XP_004932530.1">
    <property type="nucleotide sequence ID" value="XM_004932473.5"/>
</dbReference>
<evidence type="ECO:0000256" key="1">
    <source>
        <dbReference type="SAM" id="Coils"/>
    </source>
</evidence>
<keyword evidence="2" id="KW-0812">Transmembrane</keyword>
<keyword evidence="2" id="KW-0472">Membrane</keyword>
<proteinExistence type="predicted"/>
<evidence type="ECO:0000313" key="3">
    <source>
        <dbReference type="EnsemblMetazoa" id="XP_004932530.1"/>
    </source>
</evidence>
<evidence type="ECO:0000313" key="4">
    <source>
        <dbReference type="Proteomes" id="UP000005204"/>
    </source>
</evidence>
<reference evidence="3" key="2">
    <citation type="submission" date="2022-06" db="UniProtKB">
        <authorList>
            <consortium name="EnsemblMetazoa"/>
        </authorList>
    </citation>
    <scope>IDENTIFICATION</scope>
    <source>
        <strain evidence="3">p50T (Dazao)</strain>
    </source>
</reference>
<dbReference type="OrthoDB" id="7173113at2759"/>
<dbReference type="KEGG" id="bmor:105841238"/>
<sequence>MPSRSTFKSLLIETALFIGLFVLAGHLSINFWERYVIQSELSLMKCSLHSLKDTINNIGNAYDNLQKEINAILKTEYIGTKLDKLEKKHNQKQFLDRRRLHELQMQVIIDAKNKKHNHYSVQEENDSKKPIRNATTITRKALKPTAVGEEKKYNKDLRVLKCDDKFDKTQQCNDDPTMGQSRF</sequence>
<dbReference type="EnsemblMetazoa" id="XM_004932473.4">
    <property type="protein sequence ID" value="XP_004932530.1"/>
    <property type="gene ID" value="LOC105841238"/>
</dbReference>
<name>A0A8R1WL52_BOMMO</name>
<keyword evidence="2" id="KW-1133">Transmembrane helix</keyword>
<keyword evidence="1" id="KW-0175">Coiled coil</keyword>
<protein>
    <submittedName>
        <fullName evidence="3">Uncharacterized protein</fullName>
    </submittedName>
</protein>
<feature type="coiled-coil region" evidence="1">
    <location>
        <begin position="48"/>
        <end position="75"/>
    </location>
</feature>
<dbReference type="AlphaFoldDB" id="A0A8R1WL52"/>
<dbReference type="Proteomes" id="UP000005204">
    <property type="component" value="Unassembled WGS sequence"/>
</dbReference>
<dbReference type="GeneID" id="105841238"/>
<organism evidence="3 4">
    <name type="scientific">Bombyx mori</name>
    <name type="common">Silk moth</name>
    <dbReference type="NCBI Taxonomy" id="7091"/>
    <lineage>
        <taxon>Eukaryota</taxon>
        <taxon>Metazoa</taxon>
        <taxon>Ecdysozoa</taxon>
        <taxon>Arthropoda</taxon>
        <taxon>Hexapoda</taxon>
        <taxon>Insecta</taxon>
        <taxon>Pterygota</taxon>
        <taxon>Neoptera</taxon>
        <taxon>Endopterygota</taxon>
        <taxon>Lepidoptera</taxon>
        <taxon>Glossata</taxon>
        <taxon>Ditrysia</taxon>
        <taxon>Bombycoidea</taxon>
        <taxon>Bombycidae</taxon>
        <taxon>Bombycinae</taxon>
        <taxon>Bombyx</taxon>
    </lineage>
</organism>
<evidence type="ECO:0000256" key="2">
    <source>
        <dbReference type="SAM" id="Phobius"/>
    </source>
</evidence>
<accession>A0A8R1WL52</accession>
<keyword evidence="4" id="KW-1185">Reference proteome</keyword>